<dbReference type="InterPro" id="IPR046359">
    <property type="entry name" value="Aftin-like"/>
</dbReference>
<feature type="compositionally biased region" description="Low complexity" evidence="1">
    <location>
        <begin position="467"/>
        <end position="500"/>
    </location>
</feature>
<accession>A0A0X3NLL5</accession>
<dbReference type="GO" id="GO:0030121">
    <property type="term" value="C:AP-1 adaptor complex"/>
    <property type="evidence" value="ECO:0007669"/>
    <property type="project" value="TreeGrafter"/>
</dbReference>
<protein>
    <submittedName>
        <fullName evidence="2">Uncharacterized protein</fullName>
    </submittedName>
</protein>
<feature type="non-terminal residue" evidence="2">
    <location>
        <position position="1"/>
    </location>
</feature>
<gene>
    <name evidence="2" type="ORF">TR119889</name>
</gene>
<dbReference type="GO" id="GO:0030276">
    <property type="term" value="F:clathrin binding"/>
    <property type="evidence" value="ECO:0007669"/>
    <property type="project" value="InterPro"/>
</dbReference>
<organism evidence="2">
    <name type="scientific">Schistocephalus solidus</name>
    <name type="common">Tapeworm</name>
    <dbReference type="NCBI Taxonomy" id="70667"/>
    <lineage>
        <taxon>Eukaryota</taxon>
        <taxon>Metazoa</taxon>
        <taxon>Spiralia</taxon>
        <taxon>Lophotrochozoa</taxon>
        <taxon>Platyhelminthes</taxon>
        <taxon>Cestoda</taxon>
        <taxon>Eucestoda</taxon>
        <taxon>Diphyllobothriidea</taxon>
        <taxon>Diphyllobothriidae</taxon>
        <taxon>Schistocephalus</taxon>
    </lineage>
</organism>
<sequence length="645" mass="69894">RLVIRLHCLMPSGVSVASGSSTLSSQVDDCSEINSKIPYNPKKHLGPLLDNMLIPKEYDTPDSDSLCDPFEFPPDIPDGVTYGDLASHISNVVENITLHAASKVEGTPHPADQSCFNANGQPFDPPNIASPDSNPYSTPAKENSSLPQYVFRKHGRVKGRSLSDSIVSGSSGCDSLRQQCHHQTLRHYHSLSCFLSGVLRRCSYSADPLSPLMLGDSGSHITTDNLKPSGGTVIENRVTPTCILQCNSSGLPKTFSKNPDKDSEKGLSYMRPHSRQNHIREEELPQDYTSYPSDGEDEFGDFATFSSALAPTAEQPSVDYGNTSQPENDDFADFSSFTGQQATEVHSSLTSRSLVGNLLTHLGSALEQAFNVDSEANIKDFSNSTLVDSPPSQFWDCNPESPTNRLWRELTEHPSSFLYVWKESFTYSRYLQTVGVDLRSSRFLPPLSGGLLQLLEPTPIASKVNKAPSGRSASPTSASSSQSSQATTAPSPSPSHGHSTLVTTAQSAQGHPHISAPIPEFDWSASGLINPLTETTEKLGSVDLDLEYIEEISTKLPPSKQQASISELEVEFLSEPPPPPLLPPPPLTPPVLGSPSESHCISANKTEPDDSVMFSVKDVLSHLPDFSYVRKSTLMFPVIEATDVP</sequence>
<feature type="compositionally biased region" description="Polar residues" evidence="1">
    <location>
        <begin position="130"/>
        <end position="145"/>
    </location>
</feature>
<evidence type="ECO:0000313" key="2">
    <source>
        <dbReference type="EMBL" id="JAP38547.1"/>
    </source>
</evidence>
<reference evidence="2" key="1">
    <citation type="submission" date="2016-01" db="EMBL/GenBank/DDBJ databases">
        <title>Reference transcriptome for the parasite Schistocephalus solidus: insights into the molecular evolution of parasitism.</title>
        <authorList>
            <person name="Hebert F.O."/>
            <person name="Grambauer S."/>
            <person name="Barber I."/>
            <person name="Landry C.R."/>
            <person name="Aubin-Horth N."/>
        </authorList>
    </citation>
    <scope>NUCLEOTIDE SEQUENCE</scope>
</reference>
<feature type="region of interest" description="Disordered" evidence="1">
    <location>
        <begin position="462"/>
        <end position="517"/>
    </location>
</feature>
<name>A0A0X3NLL5_SCHSO</name>
<dbReference type="EMBL" id="GEEE01024678">
    <property type="protein sequence ID" value="JAP38547.1"/>
    <property type="molecule type" value="Transcribed_RNA"/>
</dbReference>
<dbReference type="AlphaFoldDB" id="A0A0X3NLL5"/>
<feature type="region of interest" description="Disordered" evidence="1">
    <location>
        <begin position="253"/>
        <end position="296"/>
    </location>
</feature>
<proteinExistence type="predicted"/>
<dbReference type="GO" id="GO:0032588">
    <property type="term" value="C:trans-Golgi network membrane"/>
    <property type="evidence" value="ECO:0007669"/>
    <property type="project" value="InterPro"/>
</dbReference>
<dbReference type="PANTHER" id="PTHR16156">
    <property type="entry name" value="AFTIPHILIN A-RELATED"/>
    <property type="match status" value="1"/>
</dbReference>
<evidence type="ECO:0000256" key="1">
    <source>
        <dbReference type="SAM" id="MobiDB-lite"/>
    </source>
</evidence>
<feature type="region of interest" description="Disordered" evidence="1">
    <location>
        <begin position="105"/>
        <end position="145"/>
    </location>
</feature>
<dbReference type="PANTHER" id="PTHR16156:SF10">
    <property type="entry name" value="AFTIPHILIN-RELATED"/>
    <property type="match status" value="1"/>
</dbReference>